<dbReference type="InterPro" id="IPR013083">
    <property type="entry name" value="Znf_RING/FYVE/PHD"/>
</dbReference>
<dbReference type="InterPro" id="IPR050143">
    <property type="entry name" value="TRIM/RBCC"/>
</dbReference>
<dbReference type="InterPro" id="IPR006574">
    <property type="entry name" value="PRY"/>
</dbReference>
<keyword evidence="5 7" id="KW-0863">Zinc-finger</keyword>
<dbReference type="GO" id="GO:0008270">
    <property type="term" value="F:zinc ion binding"/>
    <property type="evidence" value="ECO:0007669"/>
    <property type="project" value="UniProtKB-KW"/>
</dbReference>
<dbReference type="SMART" id="SM00184">
    <property type="entry name" value="RING"/>
    <property type="match status" value="1"/>
</dbReference>
<dbReference type="Pfam" id="PF00097">
    <property type="entry name" value="zf-C3HC4"/>
    <property type="match status" value="1"/>
</dbReference>
<dbReference type="SUPFAM" id="SSF49899">
    <property type="entry name" value="Concanavalin A-like lectins/glucanases"/>
    <property type="match status" value="1"/>
</dbReference>
<dbReference type="Gene3D" id="3.30.160.60">
    <property type="entry name" value="Classic Zinc Finger"/>
    <property type="match status" value="1"/>
</dbReference>
<dbReference type="InterPro" id="IPR013320">
    <property type="entry name" value="ConA-like_dom_sf"/>
</dbReference>
<sequence>SDFSVQVQEDLRCPVCLETFRDPVILRCSHSFCKACLLNWWTEKTIRECPLCKTISEEREALCNLVLKNLCESFSLRKIQKICEDLCSLHGEKLKMFCLDHQELVCVVCRDSEKHSSHRFRPIDEHKGKNEEKMKVFDQVKVHFSQTAEHIKVQARNSETQIKLQFQKLHKFLEEEEEVKVCALKKEEKQKSQMIKEKIEALRREMSALLEAIRATEEELRASDVSLLLNFKMRMDRVQLCPQLDDPQLASGALVDVAKHLGNLGFNIWKNMKDTVSYTPIILDPNMANPELILSKELTTVRCRGKRQLPENPERIKGFCAVLGSEGFSSGTRSWKVDVENQPRWELGVLQDSVQRNGGLWSGLWRIQLCDNKLTAMSPPQICPLLGVKNLKKIRVELDLDRKKLSFFNSEANTHVHTFTHPFTHRVFPYFWTGVELPLRILPTEITPSSALIRYCKIATNNCT</sequence>
<proteinExistence type="inferred from homology"/>
<dbReference type="PANTHER" id="PTHR24103">
    <property type="entry name" value="E3 UBIQUITIN-PROTEIN LIGASE TRIM"/>
    <property type="match status" value="1"/>
</dbReference>
<dbReference type="Pfam" id="PF00622">
    <property type="entry name" value="SPRY"/>
    <property type="match status" value="1"/>
</dbReference>
<evidence type="ECO:0000259" key="10">
    <source>
        <dbReference type="PROSITE" id="PS50119"/>
    </source>
</evidence>
<dbReference type="SMART" id="SM00336">
    <property type="entry name" value="BBOX"/>
    <property type="match status" value="1"/>
</dbReference>
<dbReference type="Gene3D" id="2.60.120.920">
    <property type="match status" value="1"/>
</dbReference>
<dbReference type="PROSITE" id="PS00518">
    <property type="entry name" value="ZF_RING_1"/>
    <property type="match status" value="1"/>
</dbReference>
<evidence type="ECO:0000259" key="9">
    <source>
        <dbReference type="PROSITE" id="PS50089"/>
    </source>
</evidence>
<evidence type="ECO:0000313" key="12">
    <source>
        <dbReference type="Ensembl" id="ENSCVAP00000017742.1"/>
    </source>
</evidence>
<organism evidence="12 13">
    <name type="scientific">Cyprinodon variegatus</name>
    <name type="common">Sheepshead minnow</name>
    <dbReference type="NCBI Taxonomy" id="28743"/>
    <lineage>
        <taxon>Eukaryota</taxon>
        <taxon>Metazoa</taxon>
        <taxon>Chordata</taxon>
        <taxon>Craniata</taxon>
        <taxon>Vertebrata</taxon>
        <taxon>Euteleostomi</taxon>
        <taxon>Actinopterygii</taxon>
        <taxon>Neopterygii</taxon>
        <taxon>Teleostei</taxon>
        <taxon>Neoteleostei</taxon>
        <taxon>Acanthomorphata</taxon>
        <taxon>Ovalentaria</taxon>
        <taxon>Atherinomorphae</taxon>
        <taxon>Cyprinodontiformes</taxon>
        <taxon>Cyprinodontidae</taxon>
        <taxon>Cyprinodon</taxon>
    </lineage>
</organism>
<feature type="domain" description="B30.2/SPRY" evidence="11">
    <location>
        <begin position="261"/>
        <end position="451"/>
    </location>
</feature>
<evidence type="ECO:0000256" key="1">
    <source>
        <dbReference type="ARBA" id="ARBA00004496"/>
    </source>
</evidence>
<dbReference type="Proteomes" id="UP000265020">
    <property type="component" value="Unassembled WGS sequence"/>
</dbReference>
<dbReference type="GeneTree" id="ENSGT00970000193381"/>
<dbReference type="SMART" id="SM00589">
    <property type="entry name" value="PRY"/>
    <property type="match status" value="1"/>
</dbReference>
<evidence type="ECO:0000256" key="6">
    <source>
        <dbReference type="ARBA" id="ARBA00022833"/>
    </source>
</evidence>
<evidence type="ECO:0000259" key="11">
    <source>
        <dbReference type="PROSITE" id="PS50188"/>
    </source>
</evidence>
<dbReference type="PRINTS" id="PR01407">
    <property type="entry name" value="BUTYPHLNCDUF"/>
</dbReference>
<feature type="coiled-coil region" evidence="8">
    <location>
        <begin position="184"/>
        <end position="219"/>
    </location>
</feature>
<evidence type="ECO:0000256" key="4">
    <source>
        <dbReference type="ARBA" id="ARBA00022723"/>
    </source>
</evidence>
<dbReference type="InterPro" id="IPR018957">
    <property type="entry name" value="Znf_C3HC4_RING-type"/>
</dbReference>
<dbReference type="InterPro" id="IPR003879">
    <property type="entry name" value="Butyrophylin_SPRY"/>
</dbReference>
<keyword evidence="6" id="KW-0862">Zinc</keyword>
<comment type="similarity">
    <text evidence="2">Belongs to the TRIM/RBCC family.</text>
</comment>
<reference evidence="12" key="1">
    <citation type="submission" date="2025-08" db="UniProtKB">
        <authorList>
            <consortium name="Ensembl"/>
        </authorList>
    </citation>
    <scope>IDENTIFICATION</scope>
</reference>
<feature type="domain" description="RING-type" evidence="9">
    <location>
        <begin position="13"/>
        <end position="53"/>
    </location>
</feature>
<dbReference type="InterPro" id="IPR000315">
    <property type="entry name" value="Znf_B-box"/>
</dbReference>
<dbReference type="SUPFAM" id="SSF57845">
    <property type="entry name" value="B-box zinc-binding domain"/>
    <property type="match status" value="1"/>
</dbReference>
<dbReference type="CDD" id="cd12893">
    <property type="entry name" value="SPRY_PRY_TRIM35"/>
    <property type="match status" value="1"/>
</dbReference>
<dbReference type="PROSITE" id="PS50119">
    <property type="entry name" value="ZF_BBOX"/>
    <property type="match status" value="1"/>
</dbReference>
<dbReference type="InterPro" id="IPR003877">
    <property type="entry name" value="SPRY_dom"/>
</dbReference>
<feature type="domain" description="B box-type" evidence="10">
    <location>
        <begin position="86"/>
        <end position="123"/>
    </location>
</feature>
<accession>A0A3Q2DFH4</accession>
<evidence type="ECO:0000256" key="2">
    <source>
        <dbReference type="ARBA" id="ARBA00008518"/>
    </source>
</evidence>
<dbReference type="InterPro" id="IPR001870">
    <property type="entry name" value="B30.2/SPRY"/>
</dbReference>
<evidence type="ECO:0000256" key="3">
    <source>
        <dbReference type="ARBA" id="ARBA00022490"/>
    </source>
</evidence>
<keyword evidence="13" id="KW-1185">Reference proteome</keyword>
<dbReference type="GO" id="GO:0005737">
    <property type="term" value="C:cytoplasm"/>
    <property type="evidence" value="ECO:0007669"/>
    <property type="project" value="UniProtKB-SubCell"/>
</dbReference>
<evidence type="ECO:0000256" key="7">
    <source>
        <dbReference type="PROSITE-ProRule" id="PRU00024"/>
    </source>
</evidence>
<dbReference type="InterPro" id="IPR001841">
    <property type="entry name" value="Znf_RING"/>
</dbReference>
<dbReference type="Pfam" id="PF13765">
    <property type="entry name" value="PRY"/>
    <property type="match status" value="1"/>
</dbReference>
<dbReference type="Pfam" id="PF00643">
    <property type="entry name" value="zf-B_box"/>
    <property type="match status" value="1"/>
</dbReference>
<evidence type="ECO:0000256" key="5">
    <source>
        <dbReference type="ARBA" id="ARBA00022771"/>
    </source>
</evidence>
<dbReference type="InterPro" id="IPR043136">
    <property type="entry name" value="B30.2/SPRY_sf"/>
</dbReference>
<dbReference type="Gene3D" id="3.30.40.10">
    <property type="entry name" value="Zinc/RING finger domain, C3HC4 (zinc finger)"/>
    <property type="match status" value="1"/>
</dbReference>
<keyword evidence="4" id="KW-0479">Metal-binding</keyword>
<protein>
    <submittedName>
        <fullName evidence="12">Uncharacterized protein</fullName>
    </submittedName>
</protein>
<dbReference type="PROSITE" id="PS50188">
    <property type="entry name" value="B302_SPRY"/>
    <property type="match status" value="1"/>
</dbReference>
<dbReference type="PROSITE" id="PS50089">
    <property type="entry name" value="ZF_RING_2"/>
    <property type="match status" value="1"/>
</dbReference>
<keyword evidence="8" id="KW-0175">Coiled coil</keyword>
<dbReference type="AlphaFoldDB" id="A0A3Q2DFH4"/>
<name>A0A3Q2DFH4_CYPVA</name>
<evidence type="ECO:0000313" key="13">
    <source>
        <dbReference type="Proteomes" id="UP000265020"/>
    </source>
</evidence>
<evidence type="ECO:0000256" key="8">
    <source>
        <dbReference type="SAM" id="Coils"/>
    </source>
</evidence>
<reference evidence="12" key="2">
    <citation type="submission" date="2025-09" db="UniProtKB">
        <authorList>
            <consortium name="Ensembl"/>
        </authorList>
    </citation>
    <scope>IDENTIFICATION</scope>
</reference>
<keyword evidence="3" id="KW-0963">Cytoplasm</keyword>
<dbReference type="Ensembl" id="ENSCVAT00000032429.1">
    <property type="protein sequence ID" value="ENSCVAP00000017742.1"/>
    <property type="gene ID" value="ENSCVAG00000020885.1"/>
</dbReference>
<dbReference type="SUPFAM" id="SSF57850">
    <property type="entry name" value="RING/U-box"/>
    <property type="match status" value="1"/>
</dbReference>
<dbReference type="OMA" id="HARHTET"/>
<comment type="subcellular location">
    <subcellularLocation>
        <location evidence="1">Cytoplasm</location>
    </subcellularLocation>
</comment>
<dbReference type="InterPro" id="IPR017907">
    <property type="entry name" value="Znf_RING_CS"/>
</dbReference>